<evidence type="ECO:0000313" key="2">
    <source>
        <dbReference type="Proteomes" id="UP000299102"/>
    </source>
</evidence>
<dbReference type="STRING" id="151549.A0A4C1UC46"/>
<dbReference type="Proteomes" id="UP000299102">
    <property type="component" value="Unassembled WGS sequence"/>
</dbReference>
<dbReference type="EMBL" id="BGZK01000151">
    <property type="protein sequence ID" value="GBP23526.1"/>
    <property type="molecule type" value="Genomic_DNA"/>
</dbReference>
<dbReference type="GO" id="GO:0006260">
    <property type="term" value="P:DNA replication"/>
    <property type="evidence" value="ECO:0007669"/>
    <property type="project" value="TreeGrafter"/>
</dbReference>
<sequence length="174" mass="19528">MRVQLFSDVESRAYAQKLLEIDESHLDTDQEVTELGRHIVKATVLTGEAKRDNVLIPRIPIIPNNLPFNFKRLQFPLKVAFSMTINKSQGQTLKYRVAPAGPRYRDKGGPLTLFFIMADCVFPNKRRARRANELPPRCALLLLSARTGFIDGARPANGNCISFCCLHDAVKMGS</sequence>
<protein>
    <recommendedName>
        <fullName evidence="3">ATP-dependent DNA helicase PIF1</fullName>
    </recommendedName>
</protein>
<dbReference type="PANTHER" id="PTHR23274">
    <property type="entry name" value="DNA HELICASE-RELATED"/>
    <property type="match status" value="1"/>
</dbReference>
<dbReference type="AlphaFoldDB" id="A0A4C1UC46"/>
<gene>
    <name evidence="1" type="ORF">EVAR_12807_1</name>
</gene>
<proteinExistence type="predicted"/>
<organism evidence="1 2">
    <name type="scientific">Eumeta variegata</name>
    <name type="common">Bagworm moth</name>
    <name type="synonym">Eumeta japonica</name>
    <dbReference type="NCBI Taxonomy" id="151549"/>
    <lineage>
        <taxon>Eukaryota</taxon>
        <taxon>Metazoa</taxon>
        <taxon>Ecdysozoa</taxon>
        <taxon>Arthropoda</taxon>
        <taxon>Hexapoda</taxon>
        <taxon>Insecta</taxon>
        <taxon>Pterygota</taxon>
        <taxon>Neoptera</taxon>
        <taxon>Endopterygota</taxon>
        <taxon>Lepidoptera</taxon>
        <taxon>Glossata</taxon>
        <taxon>Ditrysia</taxon>
        <taxon>Tineoidea</taxon>
        <taxon>Psychidae</taxon>
        <taxon>Oiketicinae</taxon>
        <taxon>Eumeta</taxon>
    </lineage>
</organism>
<name>A0A4C1UC46_EUMVA</name>
<evidence type="ECO:0008006" key="3">
    <source>
        <dbReference type="Google" id="ProtNLM"/>
    </source>
</evidence>
<keyword evidence="2" id="KW-1185">Reference proteome</keyword>
<comment type="caution">
    <text evidence="1">The sequence shown here is derived from an EMBL/GenBank/DDBJ whole genome shotgun (WGS) entry which is preliminary data.</text>
</comment>
<dbReference type="PANTHER" id="PTHR23274:SF51">
    <property type="entry name" value="OS03G0423850 PROTEIN"/>
    <property type="match status" value="1"/>
</dbReference>
<dbReference type="GO" id="GO:0005657">
    <property type="term" value="C:replication fork"/>
    <property type="evidence" value="ECO:0007669"/>
    <property type="project" value="TreeGrafter"/>
</dbReference>
<reference evidence="1 2" key="1">
    <citation type="journal article" date="2019" name="Commun. Biol.">
        <title>The bagworm genome reveals a unique fibroin gene that provides high tensile strength.</title>
        <authorList>
            <person name="Kono N."/>
            <person name="Nakamura H."/>
            <person name="Ohtoshi R."/>
            <person name="Tomita M."/>
            <person name="Numata K."/>
            <person name="Arakawa K."/>
        </authorList>
    </citation>
    <scope>NUCLEOTIDE SEQUENCE [LARGE SCALE GENOMIC DNA]</scope>
</reference>
<dbReference type="OrthoDB" id="272985at2759"/>
<evidence type="ECO:0000313" key="1">
    <source>
        <dbReference type="EMBL" id="GBP23526.1"/>
    </source>
</evidence>
<accession>A0A4C1UC46</accession>